<dbReference type="AlphaFoldDB" id="A0A1B0DDS7"/>
<dbReference type="EMBL" id="AJVK01032226">
    <property type="status" value="NOT_ANNOTATED_CDS"/>
    <property type="molecule type" value="Genomic_DNA"/>
</dbReference>
<name>A0A1B0DDS7_PHLPP</name>
<evidence type="ECO:0000313" key="2">
    <source>
        <dbReference type="Proteomes" id="UP000092462"/>
    </source>
</evidence>
<reference evidence="1" key="1">
    <citation type="submission" date="2022-08" db="UniProtKB">
        <authorList>
            <consortium name="EnsemblMetazoa"/>
        </authorList>
    </citation>
    <scope>IDENTIFICATION</scope>
    <source>
        <strain evidence="1">Israel</strain>
    </source>
</reference>
<dbReference type="InterPro" id="IPR040676">
    <property type="entry name" value="DUF5641"/>
</dbReference>
<sequence length="212" mass="24774">MESFDSSLRQFWEIDSVPQTSSEKSESIEAEEQFKNTTVRTESGRYMVQLPFKENLSLLENNRSSAVQQYYSLEKKMKSDQNLKDQYNNIIKEPLCQIPDPDLGTEKYGCLKRWQLCQKISQDLSRRWKMEYLHNLQQRAKWCKSHADLKVGDLVLVKNDQSPSTIWPMGRVIQTFPGIDQRVRVVEIKTSSGIIKRPISQLVKLPFDENPE</sequence>
<dbReference type="Pfam" id="PF18701">
    <property type="entry name" value="DUF5641"/>
    <property type="match status" value="1"/>
</dbReference>
<dbReference type="Proteomes" id="UP000092462">
    <property type="component" value="Unassembled WGS sequence"/>
</dbReference>
<dbReference type="VEuPathDB" id="VectorBase:PPAPM1_006099"/>
<accession>A0A1B0DDS7</accession>
<evidence type="ECO:0000313" key="1">
    <source>
        <dbReference type="EnsemblMetazoa" id="PPAI006050-PA"/>
    </source>
</evidence>
<proteinExistence type="predicted"/>
<dbReference type="PANTHER" id="PTHR47331:SF6">
    <property type="entry name" value="DOUBLECORTIN DOMAIN-CONTAINING PROTEIN"/>
    <property type="match status" value="1"/>
</dbReference>
<organism evidence="1 2">
    <name type="scientific">Phlebotomus papatasi</name>
    <name type="common">Sandfly</name>
    <dbReference type="NCBI Taxonomy" id="29031"/>
    <lineage>
        <taxon>Eukaryota</taxon>
        <taxon>Metazoa</taxon>
        <taxon>Ecdysozoa</taxon>
        <taxon>Arthropoda</taxon>
        <taxon>Hexapoda</taxon>
        <taxon>Insecta</taxon>
        <taxon>Pterygota</taxon>
        <taxon>Neoptera</taxon>
        <taxon>Endopterygota</taxon>
        <taxon>Diptera</taxon>
        <taxon>Nematocera</taxon>
        <taxon>Psychodoidea</taxon>
        <taxon>Psychodidae</taxon>
        <taxon>Phlebotomus</taxon>
        <taxon>Phlebotomus</taxon>
    </lineage>
</organism>
<dbReference type="VEuPathDB" id="VectorBase:PPAI006050"/>
<keyword evidence="2" id="KW-1185">Reference proteome</keyword>
<dbReference type="PANTHER" id="PTHR47331">
    <property type="entry name" value="PHD-TYPE DOMAIN-CONTAINING PROTEIN"/>
    <property type="match status" value="1"/>
</dbReference>
<protein>
    <submittedName>
        <fullName evidence="1">Uncharacterized protein</fullName>
    </submittedName>
</protein>
<dbReference type="EnsemblMetazoa" id="PPAI006050-RA">
    <property type="protein sequence ID" value="PPAI006050-PA"/>
    <property type="gene ID" value="PPAI006050"/>
</dbReference>
<dbReference type="VEuPathDB" id="VectorBase:PPAPM1_003786"/>